<feature type="non-terminal residue" evidence="1">
    <location>
        <position position="349"/>
    </location>
</feature>
<reference evidence="1" key="1">
    <citation type="journal article" date="2015" name="Nature">
        <title>Complex archaea that bridge the gap between prokaryotes and eukaryotes.</title>
        <authorList>
            <person name="Spang A."/>
            <person name="Saw J.H."/>
            <person name="Jorgensen S.L."/>
            <person name="Zaremba-Niedzwiedzka K."/>
            <person name="Martijn J."/>
            <person name="Lind A.E."/>
            <person name="van Eijk R."/>
            <person name="Schleper C."/>
            <person name="Guy L."/>
            <person name="Ettema T.J."/>
        </authorList>
    </citation>
    <scope>NUCLEOTIDE SEQUENCE</scope>
</reference>
<accession>A0A0F8X1D5</accession>
<feature type="non-terminal residue" evidence="1">
    <location>
        <position position="1"/>
    </location>
</feature>
<dbReference type="EMBL" id="LAZR01065901">
    <property type="protein sequence ID" value="KKK54630.1"/>
    <property type="molecule type" value="Genomic_DNA"/>
</dbReference>
<sequence>IQKYIKNKLIPSLNEKINPESEKNNYLKHIHLEREFQQDPDNPQVQAAYALFQQDPQGAENRILENINTDKKTSFFEWWKYMTEESDEYKNNPAIIYSILKPVIDSSPETQKVGPPPLNAEALALIWDEISTQGATQINILKRYKKISSKLDKESSKVVSTESGNEWIHIPSKIADPQNYPTNLEKLMRFSQGSGWCIAGKSYADRYLKQGDFWLYLEGGTPQVAIRLVGDKKVSEIRGQRNKQETLDPYWEEVTNFLQTTDFDYKNNSHYKSLEKMMLMNADLEADPEKYKMVLESIREKPENYKLLSVNNKSKFPELTQIAAKGYEVKMHQLLDSVENIPASKGSQY</sequence>
<organism evidence="1">
    <name type="scientific">marine sediment metagenome</name>
    <dbReference type="NCBI Taxonomy" id="412755"/>
    <lineage>
        <taxon>unclassified sequences</taxon>
        <taxon>metagenomes</taxon>
        <taxon>ecological metagenomes</taxon>
    </lineage>
</organism>
<proteinExistence type="predicted"/>
<comment type="caution">
    <text evidence="1">The sequence shown here is derived from an EMBL/GenBank/DDBJ whole genome shotgun (WGS) entry which is preliminary data.</text>
</comment>
<dbReference type="AlphaFoldDB" id="A0A0F8X1D5"/>
<evidence type="ECO:0000313" key="1">
    <source>
        <dbReference type="EMBL" id="KKK54630.1"/>
    </source>
</evidence>
<protein>
    <submittedName>
        <fullName evidence="1">Uncharacterized protein</fullName>
    </submittedName>
</protein>
<name>A0A0F8X1D5_9ZZZZ</name>
<gene>
    <name evidence="1" type="ORF">LCGC14_3082780</name>
</gene>